<evidence type="ECO:0000256" key="1">
    <source>
        <dbReference type="ARBA" id="ARBA00022729"/>
    </source>
</evidence>
<dbReference type="AlphaFoldDB" id="A0ABD7JZG6"/>
<gene>
    <name evidence="4" type="ORF">DY940_21385</name>
</gene>
<name>A0ABD7JZG6_PSEAI</name>
<dbReference type="Gene3D" id="3.30.1330.60">
    <property type="entry name" value="OmpA-like domain"/>
    <property type="match status" value="1"/>
</dbReference>
<dbReference type="GO" id="GO:0016020">
    <property type="term" value="C:membrane"/>
    <property type="evidence" value="ECO:0007669"/>
    <property type="project" value="UniProtKB-UniRule"/>
</dbReference>
<dbReference type="InterPro" id="IPR050811">
    <property type="entry name" value="Phosphate_ABC_transporter"/>
</dbReference>
<evidence type="ECO:0000259" key="3">
    <source>
        <dbReference type="PROSITE" id="PS51123"/>
    </source>
</evidence>
<reference evidence="4 5" key="1">
    <citation type="submission" date="2018-12" db="EMBL/GenBank/DDBJ databases">
        <title>Pseudomonas aeruginosa Diversity Panel.</title>
        <authorList>
            <person name="Snesrud E."/>
            <person name="Mcgann P."/>
        </authorList>
    </citation>
    <scope>NUCLEOTIDE SEQUENCE [LARGE SCALE GENOMIC DNA]</scope>
    <source>
        <strain evidence="4 5">MRSN6241</strain>
    </source>
</reference>
<dbReference type="InterPro" id="IPR024370">
    <property type="entry name" value="PBP_domain"/>
</dbReference>
<accession>A0ABD7JZG6</accession>
<dbReference type="SUPFAM" id="SSF53850">
    <property type="entry name" value="Periplasmic binding protein-like II"/>
    <property type="match status" value="1"/>
</dbReference>
<dbReference type="InterPro" id="IPR036737">
    <property type="entry name" value="OmpA-like_sf"/>
</dbReference>
<dbReference type="PANTHER" id="PTHR30570">
    <property type="entry name" value="PERIPLASMIC PHOSPHATE BINDING COMPONENT OF PHOSPHATE ABC TRANSPORTER"/>
    <property type="match status" value="1"/>
</dbReference>
<dbReference type="Pfam" id="PF12849">
    <property type="entry name" value="PBP_like_2"/>
    <property type="match status" value="1"/>
</dbReference>
<comment type="caution">
    <text evidence="4">The sequence shown here is derived from an EMBL/GenBank/DDBJ whole genome shotgun (WGS) entry which is preliminary data.</text>
</comment>
<evidence type="ECO:0000313" key="5">
    <source>
        <dbReference type="Proteomes" id="UP000276985"/>
    </source>
</evidence>
<dbReference type="PROSITE" id="PS51123">
    <property type="entry name" value="OMPA_2"/>
    <property type="match status" value="1"/>
</dbReference>
<proteinExistence type="predicted"/>
<keyword evidence="2" id="KW-0472">Membrane</keyword>
<dbReference type="Gene3D" id="3.40.190.10">
    <property type="entry name" value="Periplasmic binding protein-like II"/>
    <property type="match status" value="2"/>
</dbReference>
<evidence type="ECO:0000313" key="4">
    <source>
        <dbReference type="EMBL" id="RTS43504.1"/>
    </source>
</evidence>
<dbReference type="Pfam" id="PF00691">
    <property type="entry name" value="OmpA"/>
    <property type="match status" value="1"/>
</dbReference>
<dbReference type="CDD" id="cd13653">
    <property type="entry name" value="PBP2_phosphate_like_1"/>
    <property type="match status" value="1"/>
</dbReference>
<dbReference type="RefSeq" id="WP_012075521.1">
    <property type="nucleotide sequence ID" value="NZ_JAOYTE010000008.1"/>
</dbReference>
<dbReference type="CDD" id="cd07185">
    <property type="entry name" value="OmpA_C-like"/>
    <property type="match status" value="1"/>
</dbReference>
<dbReference type="SUPFAM" id="SSF103088">
    <property type="entry name" value="OmpA-like"/>
    <property type="match status" value="1"/>
</dbReference>
<dbReference type="FunFam" id="3.30.1330.60:FF:000034">
    <property type="entry name" value="Flagellar motor protein MotD"/>
    <property type="match status" value="1"/>
</dbReference>
<keyword evidence="1" id="KW-0732">Signal</keyword>
<evidence type="ECO:0000256" key="2">
    <source>
        <dbReference type="PROSITE-ProRule" id="PRU00473"/>
    </source>
</evidence>
<dbReference type="InterPro" id="IPR006665">
    <property type="entry name" value="OmpA-like"/>
</dbReference>
<dbReference type="Proteomes" id="UP000276985">
    <property type="component" value="Unassembled WGS sequence"/>
</dbReference>
<protein>
    <recommendedName>
        <fullName evidence="3">OmpA-like domain-containing protein</fullName>
    </recommendedName>
</protein>
<dbReference type="PANTHER" id="PTHR30570:SF1">
    <property type="entry name" value="PHOSPHATE-BINDING PROTEIN PSTS"/>
    <property type="match status" value="1"/>
</dbReference>
<sequence>MPAMPHRQRASDKDLWSRTLSLVFLGFLCYAFPWTVFAGEPLPIPPDGSPALHIQGSNTIGAKLLPALLEGLLEEEGFDAIQRTPGERENELRLIARGADGRQVRVDLSAHGTSTGFAALLERSAELAAASRPVKDSEARALAGFGDLRSPYAEQVIAIDGLAIILHPDNPLASLTTAQLAAVFAGEVRTWEALGGKGGAIRLYARDEQSGTYDTFRELVLASHGKSLSADARRFESNDRLSAAVAADPHAIGFVGVASVGGARPLAVADGESLPMAPLESLIATEDYPLSRRLFLYQKPGEKNPWAQALVRFAQSPRGQAIVTRSGFVAQRIQAVQVAPRPQMPAEYRQLAEQARRLTVNFRFQEGSALLDNKALLDVQRLLDYLRQNQKMRKRTVLVGFGDPKSDAERSVLLSRLRAMAVRRELARGGVSFREIVGFGDELPVASNEQEAGRQKNRRVEVWVY</sequence>
<organism evidence="4 5">
    <name type="scientific">Pseudomonas aeruginosa</name>
    <dbReference type="NCBI Taxonomy" id="287"/>
    <lineage>
        <taxon>Bacteria</taxon>
        <taxon>Pseudomonadati</taxon>
        <taxon>Pseudomonadota</taxon>
        <taxon>Gammaproteobacteria</taxon>
        <taxon>Pseudomonadales</taxon>
        <taxon>Pseudomonadaceae</taxon>
        <taxon>Pseudomonas</taxon>
    </lineage>
</organism>
<feature type="domain" description="OmpA-like" evidence="3">
    <location>
        <begin position="351"/>
        <end position="465"/>
    </location>
</feature>
<dbReference type="EMBL" id="RXTL01000027">
    <property type="protein sequence ID" value="RTS43504.1"/>
    <property type="molecule type" value="Genomic_DNA"/>
</dbReference>